<feature type="domain" description="Peptidase C1A papain C-terminal" evidence="2">
    <location>
        <begin position="58"/>
        <end position="284"/>
    </location>
</feature>
<reference evidence="3 4" key="1">
    <citation type="submission" date="2018-02" db="EMBL/GenBank/DDBJ databases">
        <title>Comparative genomes isolates from brazilian mangrove.</title>
        <authorList>
            <person name="Araujo J.E."/>
            <person name="Taketani R.G."/>
            <person name="Silva M.C.P."/>
            <person name="Loureco M.V."/>
            <person name="Andreote F.D."/>
        </authorList>
    </citation>
    <scope>NUCLEOTIDE SEQUENCE [LARGE SCALE GENOMIC DNA]</scope>
    <source>
        <strain evidence="3 4">Nap-Phe MGV</strain>
    </source>
</reference>
<evidence type="ECO:0000259" key="2">
    <source>
        <dbReference type="SMART" id="SM00645"/>
    </source>
</evidence>
<dbReference type="CDD" id="cd02619">
    <property type="entry name" value="Peptidase_C1"/>
    <property type="match status" value="1"/>
</dbReference>
<comment type="caution">
    <text evidence="3">The sequence shown here is derived from an EMBL/GenBank/DDBJ whole genome shotgun (WGS) entry which is preliminary data.</text>
</comment>
<evidence type="ECO:0000256" key="1">
    <source>
        <dbReference type="SAM" id="MobiDB-lite"/>
    </source>
</evidence>
<gene>
    <name evidence="3" type="ORF">C5Y93_02360</name>
</gene>
<dbReference type="GO" id="GO:0008234">
    <property type="term" value="F:cysteine-type peptidase activity"/>
    <property type="evidence" value="ECO:0007669"/>
    <property type="project" value="InterPro"/>
</dbReference>
<evidence type="ECO:0000313" key="4">
    <source>
        <dbReference type="Proteomes" id="UP000237819"/>
    </source>
</evidence>
<feature type="region of interest" description="Disordered" evidence="1">
    <location>
        <begin position="1"/>
        <end position="34"/>
    </location>
</feature>
<dbReference type="InterPro" id="IPR000668">
    <property type="entry name" value="Peptidase_C1A_C"/>
</dbReference>
<dbReference type="Proteomes" id="UP000237819">
    <property type="component" value="Unassembled WGS sequence"/>
</dbReference>
<dbReference type="AlphaFoldDB" id="A0A2S8GU46"/>
<dbReference type="SUPFAM" id="SSF54001">
    <property type="entry name" value="Cysteine proteinases"/>
    <property type="match status" value="1"/>
</dbReference>
<dbReference type="Pfam" id="PF00112">
    <property type="entry name" value="Peptidase_C1"/>
    <property type="match status" value="1"/>
</dbReference>
<sequence>MAKRSRSRTTPKTTRPESDERRPAKAAEEAPLPARTLDAVPDRIDLRDWIYQAGLHPLPDQVINCDWVPMVLDQGREGACTGFALAAVINYHLRRRNLRRRVSPRMIYELARRYDEWPGEQYEGSSARGAVKGWMAHGVCEEQQWPYDKSGIQHFTRDVADQSLATPGGSYFRVDHRNVRDMHAAIAENGCLYMTLMVHDGWMQPSGPKMNLAYVESGNLRKREFPVIQRQGRANGGHAVAIIGYTKEGFIIQNSWGPDWGKDGFALLPYEDYMLHATDVWVVQLGVPVELNLWEHMQGADVSSGIHRAAPAIPLNAIRPFVVNLGNNGELSDTGKYWTTQSDIDQMLTKEIPKRAEKWEKTRILLYLHGGLNSAEYSARRIISYKEKMLANEIYPLNIMWETGFQETLSHMFNDLFVDTDERAGGPREWLKKFREGLIEAKDRSIELTAALPGRALWNEMKENARLASEHKYKQGGMQILGTKVKELLQSLSGQDKAKLELHVIGHSAGAIFAAYALPELIASGITIKTFQLFAPAITVDRFKELVVPHITQGECPLPTLYLLSDTGERDDTVGPYGKSLLYLVSNAFEKRRETPLLGMERFVYGKGDAGSDHVDKEMAQLFSKKVDGRPSIVIAGASTAKGEASQSNSHGGFDDDPATMNSALHRILGKAPKHSFTVRDLQF</sequence>
<proteinExistence type="predicted"/>
<dbReference type="EMBL" id="PUHZ01000003">
    <property type="protein sequence ID" value="PQO47901.1"/>
    <property type="molecule type" value="Genomic_DNA"/>
</dbReference>
<name>A0A2S8GU46_9BACT</name>
<dbReference type="GO" id="GO:0006508">
    <property type="term" value="P:proteolysis"/>
    <property type="evidence" value="ECO:0007669"/>
    <property type="project" value="InterPro"/>
</dbReference>
<organism evidence="3 4">
    <name type="scientific">Blastopirellula marina</name>
    <dbReference type="NCBI Taxonomy" id="124"/>
    <lineage>
        <taxon>Bacteria</taxon>
        <taxon>Pseudomonadati</taxon>
        <taxon>Planctomycetota</taxon>
        <taxon>Planctomycetia</taxon>
        <taxon>Pirellulales</taxon>
        <taxon>Pirellulaceae</taxon>
        <taxon>Blastopirellula</taxon>
    </lineage>
</organism>
<dbReference type="Gene3D" id="3.90.70.10">
    <property type="entry name" value="Cysteine proteinases"/>
    <property type="match status" value="1"/>
</dbReference>
<evidence type="ECO:0000313" key="3">
    <source>
        <dbReference type="EMBL" id="PQO47901.1"/>
    </source>
</evidence>
<dbReference type="SMART" id="SM00645">
    <property type="entry name" value="Pept_C1"/>
    <property type="match status" value="1"/>
</dbReference>
<dbReference type="InterPro" id="IPR029058">
    <property type="entry name" value="AB_hydrolase_fold"/>
</dbReference>
<accession>A0A2S8GU46</accession>
<protein>
    <recommendedName>
        <fullName evidence="2">Peptidase C1A papain C-terminal domain-containing protein</fullName>
    </recommendedName>
</protein>
<dbReference type="SUPFAM" id="SSF53474">
    <property type="entry name" value="alpha/beta-Hydrolases"/>
    <property type="match status" value="1"/>
</dbReference>
<dbReference type="InterPro" id="IPR038765">
    <property type="entry name" value="Papain-like_cys_pep_sf"/>
</dbReference>
<feature type="compositionally biased region" description="Basic and acidic residues" evidence="1">
    <location>
        <begin position="14"/>
        <end position="28"/>
    </location>
</feature>